<gene>
    <name evidence="1" type="ORF">GPM918_LOCUS33360</name>
    <name evidence="2" type="ORF">SRO942_LOCUS34043</name>
</gene>
<reference evidence="1" key="1">
    <citation type="submission" date="2021-02" db="EMBL/GenBank/DDBJ databases">
        <authorList>
            <person name="Nowell W R."/>
        </authorList>
    </citation>
    <scope>NUCLEOTIDE SEQUENCE</scope>
</reference>
<protein>
    <submittedName>
        <fullName evidence="1">Uncharacterized protein</fullName>
    </submittedName>
</protein>
<proteinExistence type="predicted"/>
<dbReference type="EMBL" id="CAJNOQ010017688">
    <property type="protein sequence ID" value="CAF1404948.1"/>
    <property type="molecule type" value="Genomic_DNA"/>
</dbReference>
<dbReference type="EMBL" id="CAJOBC010083110">
    <property type="protein sequence ID" value="CAF4296825.1"/>
    <property type="molecule type" value="Genomic_DNA"/>
</dbReference>
<comment type="caution">
    <text evidence="1">The sequence shown here is derived from an EMBL/GenBank/DDBJ whole genome shotgun (WGS) entry which is preliminary data.</text>
</comment>
<dbReference type="Proteomes" id="UP000681722">
    <property type="component" value="Unassembled WGS sequence"/>
</dbReference>
<name>A0A815LCU6_9BILA</name>
<dbReference type="Proteomes" id="UP000663829">
    <property type="component" value="Unassembled WGS sequence"/>
</dbReference>
<sequence length="51" mass="5947">MSRRVVTHMYKQLVECAETTTMPLLTTVRDKKQVYNSKQRNLTSAEEFLAV</sequence>
<evidence type="ECO:0000313" key="3">
    <source>
        <dbReference type="Proteomes" id="UP000663829"/>
    </source>
</evidence>
<accession>A0A815LCU6</accession>
<keyword evidence="3" id="KW-1185">Reference proteome</keyword>
<dbReference type="AlphaFoldDB" id="A0A815LCU6"/>
<evidence type="ECO:0000313" key="2">
    <source>
        <dbReference type="EMBL" id="CAF4296825.1"/>
    </source>
</evidence>
<evidence type="ECO:0000313" key="1">
    <source>
        <dbReference type="EMBL" id="CAF1404948.1"/>
    </source>
</evidence>
<organism evidence="1 3">
    <name type="scientific">Didymodactylos carnosus</name>
    <dbReference type="NCBI Taxonomy" id="1234261"/>
    <lineage>
        <taxon>Eukaryota</taxon>
        <taxon>Metazoa</taxon>
        <taxon>Spiralia</taxon>
        <taxon>Gnathifera</taxon>
        <taxon>Rotifera</taxon>
        <taxon>Eurotatoria</taxon>
        <taxon>Bdelloidea</taxon>
        <taxon>Philodinida</taxon>
        <taxon>Philodinidae</taxon>
        <taxon>Didymodactylos</taxon>
    </lineage>
</organism>
<feature type="non-terminal residue" evidence="1">
    <location>
        <position position="51"/>
    </location>
</feature>